<evidence type="ECO:0000313" key="4">
    <source>
        <dbReference type="Proteomes" id="UP000001362"/>
    </source>
</evidence>
<dbReference type="Pfam" id="PF02617">
    <property type="entry name" value="ClpS"/>
    <property type="match status" value="1"/>
</dbReference>
<keyword evidence="3" id="KW-0645">Protease</keyword>
<dbReference type="NCBIfam" id="NF000672">
    <property type="entry name" value="PRK00033.1-5"/>
    <property type="match status" value="1"/>
</dbReference>
<dbReference type="GO" id="GO:0006508">
    <property type="term" value="P:proteolysis"/>
    <property type="evidence" value="ECO:0007669"/>
    <property type="project" value="UniProtKB-UniRule"/>
</dbReference>
<dbReference type="FunFam" id="3.30.1390.10:FF:000002">
    <property type="entry name" value="ATP-dependent Clp protease adapter protein ClpS"/>
    <property type="match status" value="1"/>
</dbReference>
<dbReference type="KEGG" id="afr:AFE_0521"/>
<reference evidence="3 4" key="1">
    <citation type="journal article" date="2008" name="BMC Genomics">
        <title>Acidithiobacillus ferrooxidans metabolism: from genome sequence to industrial applications.</title>
        <authorList>
            <person name="Valdes J."/>
            <person name="Pedroso I."/>
            <person name="Quatrini R."/>
            <person name="Dodson R.J."/>
            <person name="Tettelin H."/>
            <person name="Blake R.II."/>
            <person name="Eisen J.A."/>
            <person name="Holmes D.S."/>
        </authorList>
    </citation>
    <scope>NUCLEOTIDE SEQUENCE [LARGE SCALE GENOMIC DNA]</scope>
    <source>
        <strain evidence="4">ATCC 23270 / DSM 14882 / CIP 104768 / NCIMB 8455</strain>
    </source>
</reference>
<keyword evidence="4" id="KW-1185">Reference proteome</keyword>
<dbReference type="HOGENOM" id="CLU_134358_0_0_6"/>
<dbReference type="PANTHER" id="PTHR33473">
    <property type="entry name" value="ATP-DEPENDENT CLP PROTEASE ADAPTER PROTEIN CLPS1, CHLOROPLASTIC"/>
    <property type="match status" value="1"/>
</dbReference>
<comment type="subunit">
    <text evidence="1">Binds to the N-terminal domain of the chaperone ClpA.</text>
</comment>
<dbReference type="STRING" id="243159.AFE_0521"/>
<organism evidence="3 4">
    <name type="scientific">Acidithiobacillus ferrooxidans (strain ATCC 23270 / DSM 14882 / CIP 104768 / NCIMB 8455)</name>
    <name type="common">Ferrobacillus ferrooxidans (strain ATCC 23270)</name>
    <dbReference type="NCBI Taxonomy" id="243159"/>
    <lineage>
        <taxon>Bacteria</taxon>
        <taxon>Pseudomonadati</taxon>
        <taxon>Pseudomonadota</taxon>
        <taxon>Acidithiobacillia</taxon>
        <taxon>Acidithiobacillales</taxon>
        <taxon>Acidithiobacillaceae</taxon>
        <taxon>Acidithiobacillus</taxon>
    </lineage>
</organism>
<dbReference type="eggNOG" id="COG2127">
    <property type="taxonomic scope" value="Bacteria"/>
</dbReference>
<sequence length="114" mass="13214">MTAKSKHYGVQVMGRTQHRRSTILEREPQAQEPRMYRVLLVNDDFTPMDYVVHILEAYFHKPHDEAVAVMMAVHQQGRGLCGIFPYDLAETKVALVTADARQHQHPLRCIMEKE</sequence>
<dbReference type="PaxDb" id="243159-AFE_0521"/>
<dbReference type="InterPro" id="IPR003769">
    <property type="entry name" value="ClpS_core"/>
</dbReference>
<protein>
    <recommendedName>
        <fullName evidence="1">ATP-dependent Clp protease adapter protein ClpS</fullName>
    </recommendedName>
</protein>
<proteinExistence type="inferred from homology"/>
<evidence type="ECO:0000256" key="1">
    <source>
        <dbReference type="HAMAP-Rule" id="MF_00302"/>
    </source>
</evidence>
<name>B7J540_ACIF2</name>
<dbReference type="Proteomes" id="UP000001362">
    <property type="component" value="Chromosome"/>
</dbReference>
<dbReference type="GO" id="GO:0008233">
    <property type="term" value="F:peptidase activity"/>
    <property type="evidence" value="ECO:0007669"/>
    <property type="project" value="UniProtKB-KW"/>
</dbReference>
<dbReference type="HAMAP" id="MF_00302">
    <property type="entry name" value="ClpS"/>
    <property type="match status" value="1"/>
</dbReference>
<evidence type="ECO:0000313" key="3">
    <source>
        <dbReference type="EMBL" id="ACK80913.1"/>
    </source>
</evidence>
<dbReference type="Gene3D" id="3.30.1390.10">
    <property type="match status" value="1"/>
</dbReference>
<comment type="function">
    <text evidence="1">Involved in the modulation of the specificity of the ClpAP-mediated ATP-dependent protein degradation.</text>
</comment>
<dbReference type="SUPFAM" id="SSF54736">
    <property type="entry name" value="ClpS-like"/>
    <property type="match status" value="1"/>
</dbReference>
<dbReference type="GO" id="GO:0030163">
    <property type="term" value="P:protein catabolic process"/>
    <property type="evidence" value="ECO:0007669"/>
    <property type="project" value="InterPro"/>
</dbReference>
<dbReference type="InterPro" id="IPR022935">
    <property type="entry name" value="ClpS"/>
</dbReference>
<comment type="similarity">
    <text evidence="1">Belongs to the ClpS family.</text>
</comment>
<dbReference type="InterPro" id="IPR014719">
    <property type="entry name" value="Ribosomal_bL12_C/ClpS-like"/>
</dbReference>
<accession>B7J540</accession>
<dbReference type="AlphaFoldDB" id="B7J540"/>
<dbReference type="EMBL" id="CP001219">
    <property type="protein sequence ID" value="ACK80913.1"/>
    <property type="molecule type" value="Genomic_DNA"/>
</dbReference>
<gene>
    <name evidence="1" type="primary">clpS</name>
    <name evidence="3" type="ordered locus">AFE_0521</name>
</gene>
<keyword evidence="3" id="KW-0378">Hydrolase</keyword>
<dbReference type="PANTHER" id="PTHR33473:SF19">
    <property type="entry name" value="ATP-DEPENDENT CLP PROTEASE ADAPTER PROTEIN CLPS"/>
    <property type="match status" value="1"/>
</dbReference>
<evidence type="ECO:0000259" key="2">
    <source>
        <dbReference type="Pfam" id="PF02617"/>
    </source>
</evidence>
<feature type="domain" description="Adaptor protein ClpS core" evidence="2">
    <location>
        <begin position="31"/>
        <end position="109"/>
    </location>
</feature>